<comment type="caution">
    <text evidence="4">The sequence shown here is derived from an EMBL/GenBank/DDBJ whole genome shotgun (WGS) entry which is preliminary data.</text>
</comment>
<evidence type="ECO:0000259" key="3">
    <source>
        <dbReference type="Pfam" id="PF01494"/>
    </source>
</evidence>
<gene>
    <name evidence="4" type="ORF">ACFQRF_26745</name>
</gene>
<dbReference type="InterPro" id="IPR036188">
    <property type="entry name" value="FAD/NAD-bd_sf"/>
</dbReference>
<dbReference type="InterPro" id="IPR050493">
    <property type="entry name" value="FAD-dep_Monooxygenase_BioMet"/>
</dbReference>
<evidence type="ECO:0000256" key="1">
    <source>
        <dbReference type="ARBA" id="ARBA00023002"/>
    </source>
</evidence>
<dbReference type="RefSeq" id="WP_379874132.1">
    <property type="nucleotide sequence ID" value="NZ_JBHTBH010000019.1"/>
</dbReference>
<dbReference type="PANTHER" id="PTHR13789">
    <property type="entry name" value="MONOOXYGENASE"/>
    <property type="match status" value="1"/>
</dbReference>
<dbReference type="Gene3D" id="3.50.50.60">
    <property type="entry name" value="FAD/NAD(P)-binding domain"/>
    <property type="match status" value="1"/>
</dbReference>
<organism evidence="4 5">
    <name type="scientific">Marinactinospora rubrisoli</name>
    <dbReference type="NCBI Taxonomy" id="2715399"/>
    <lineage>
        <taxon>Bacteria</taxon>
        <taxon>Bacillati</taxon>
        <taxon>Actinomycetota</taxon>
        <taxon>Actinomycetes</taxon>
        <taxon>Streptosporangiales</taxon>
        <taxon>Nocardiopsidaceae</taxon>
        <taxon>Marinactinospora</taxon>
    </lineage>
</organism>
<evidence type="ECO:0000313" key="4">
    <source>
        <dbReference type="EMBL" id="MFC7331345.1"/>
    </source>
</evidence>
<dbReference type="PRINTS" id="PR00420">
    <property type="entry name" value="RNGMNOXGNASE"/>
</dbReference>
<dbReference type="InterPro" id="IPR002938">
    <property type="entry name" value="FAD-bd"/>
</dbReference>
<dbReference type="Proteomes" id="UP001596540">
    <property type="component" value="Unassembled WGS sequence"/>
</dbReference>
<evidence type="ECO:0000313" key="5">
    <source>
        <dbReference type="Proteomes" id="UP001596540"/>
    </source>
</evidence>
<name>A0ABW2KPK4_9ACTN</name>
<keyword evidence="1" id="KW-0560">Oxidoreductase</keyword>
<dbReference type="PANTHER" id="PTHR13789:SF309">
    <property type="entry name" value="PUTATIVE (AFU_ORTHOLOGUE AFUA_6G14510)-RELATED"/>
    <property type="match status" value="1"/>
</dbReference>
<evidence type="ECO:0000256" key="2">
    <source>
        <dbReference type="ARBA" id="ARBA00023033"/>
    </source>
</evidence>
<accession>A0ABW2KPK4</accession>
<keyword evidence="5" id="KW-1185">Reference proteome</keyword>
<dbReference type="SUPFAM" id="SSF51905">
    <property type="entry name" value="FAD/NAD(P)-binding domain"/>
    <property type="match status" value="1"/>
</dbReference>
<proteinExistence type="predicted"/>
<dbReference type="EMBL" id="JBHTBH010000019">
    <property type="protein sequence ID" value="MFC7331345.1"/>
    <property type="molecule type" value="Genomic_DNA"/>
</dbReference>
<sequence>MKVLIIGAGVGGLASAITLARAGHEVEVYERADAPRLSGNGVLLFPNGTALLRELGVDLDGLGARMDAINGLAHDGRPAMTVRLAEIAAVHGSPILVSTRGRVLARLAALVPEGTVRYGRRCVAVTERAGPCEPVTVTFADGGQARGDAVIGADGHRSAVRAHLFGPDPAAPTGDATWHGITPVPGEFANGHRVFSVFGTEGICVMHPVGDGLVYWAFEVPWTDGQAAPPPAGGGTAGPGAPASPVAALRARFGHWTAPVLPQLLESITDADVGVFPHILHRIPRTWGTGPVTLAGDAAHAVPPRLGMGLNQALEDAWVLGHALTGTGTPAERLRRYEQARLPRIRRMRRLARMMGRRTVPAPPWLLRLLGDRLPATRLNLAQVGSLSNYLNRDLPAPPRPGGVPA</sequence>
<feature type="domain" description="FAD-binding" evidence="3">
    <location>
        <begin position="281"/>
        <end position="349"/>
    </location>
</feature>
<feature type="domain" description="FAD-binding" evidence="3">
    <location>
        <begin position="2"/>
        <end position="185"/>
    </location>
</feature>
<protein>
    <submittedName>
        <fullName evidence="4">FAD-dependent oxidoreductase</fullName>
    </submittedName>
</protein>
<dbReference type="Pfam" id="PF01494">
    <property type="entry name" value="FAD_binding_3"/>
    <property type="match status" value="2"/>
</dbReference>
<keyword evidence="2" id="KW-0503">Monooxygenase</keyword>
<reference evidence="5" key="1">
    <citation type="journal article" date="2019" name="Int. J. Syst. Evol. Microbiol.">
        <title>The Global Catalogue of Microorganisms (GCM) 10K type strain sequencing project: providing services to taxonomists for standard genome sequencing and annotation.</title>
        <authorList>
            <consortium name="The Broad Institute Genomics Platform"/>
            <consortium name="The Broad Institute Genome Sequencing Center for Infectious Disease"/>
            <person name="Wu L."/>
            <person name="Ma J."/>
        </authorList>
    </citation>
    <scope>NUCLEOTIDE SEQUENCE [LARGE SCALE GENOMIC DNA]</scope>
    <source>
        <strain evidence="5">CGMCC 4.7382</strain>
    </source>
</reference>